<reference evidence="3 4" key="1">
    <citation type="submission" date="2025-05" db="UniProtKB">
        <authorList>
            <consortium name="RefSeq"/>
        </authorList>
    </citation>
    <scope>IDENTIFICATION</scope>
</reference>
<protein>
    <submittedName>
        <fullName evidence="3 4">Sulfide:quinone oxidoreductase, mitochondrial-like isoform X1</fullName>
    </submittedName>
</protein>
<accession>A0ABM1EAY5</accession>
<dbReference type="InterPro" id="IPR023753">
    <property type="entry name" value="FAD/NAD-binding_dom"/>
</dbReference>
<keyword evidence="2" id="KW-1185">Reference proteome</keyword>
<evidence type="ECO:0000313" key="4">
    <source>
        <dbReference type="RefSeq" id="XP_014669356.1"/>
    </source>
</evidence>
<gene>
    <name evidence="3 4" type="primary">LOC106810491</name>
</gene>
<dbReference type="RefSeq" id="XP_014669356.1">
    <property type="nucleotide sequence ID" value="XM_014813870.1"/>
</dbReference>
<name>A0ABM1EAY5_PRICU</name>
<dbReference type="RefSeq" id="XP_014669355.1">
    <property type="nucleotide sequence ID" value="XM_014813869.1"/>
</dbReference>
<dbReference type="InterPro" id="IPR015904">
    <property type="entry name" value="Sulphide_quinone_reductase"/>
</dbReference>
<dbReference type="Gene3D" id="3.50.50.60">
    <property type="entry name" value="FAD/NAD(P)-binding domain"/>
    <property type="match status" value="2"/>
</dbReference>
<dbReference type="Proteomes" id="UP000695022">
    <property type="component" value="Unplaced"/>
</dbReference>
<dbReference type="PANTHER" id="PTHR10632">
    <property type="entry name" value="SULFIDE:QUINONE OXIDOREDUCTASE"/>
    <property type="match status" value="1"/>
</dbReference>
<dbReference type="Pfam" id="PF07992">
    <property type="entry name" value="Pyr_redox_2"/>
    <property type="match status" value="1"/>
</dbReference>
<organism evidence="2 4">
    <name type="scientific">Priapulus caudatus</name>
    <name type="common">Priapulid worm</name>
    <dbReference type="NCBI Taxonomy" id="37621"/>
    <lineage>
        <taxon>Eukaryota</taxon>
        <taxon>Metazoa</taxon>
        <taxon>Ecdysozoa</taxon>
        <taxon>Scalidophora</taxon>
        <taxon>Priapulida</taxon>
        <taxon>Priapulimorpha</taxon>
        <taxon>Priapulimorphida</taxon>
        <taxon>Priapulidae</taxon>
        <taxon>Priapulus</taxon>
    </lineage>
</organism>
<evidence type="ECO:0000313" key="2">
    <source>
        <dbReference type="Proteomes" id="UP000695022"/>
    </source>
</evidence>
<proteinExistence type="predicted"/>
<dbReference type="PANTHER" id="PTHR10632:SF2">
    <property type="entry name" value="SULFIDE:QUINONE OXIDOREDUCTASE, MITOCHONDRIAL"/>
    <property type="match status" value="1"/>
</dbReference>
<evidence type="ECO:0000313" key="3">
    <source>
        <dbReference type="RefSeq" id="XP_014669355.1"/>
    </source>
</evidence>
<sequence>MFPLANFSIEAAANFRSLNVSSRFVRECRQRFSTSRSLNADSYDVVVVGGGAGGASLSSVFAKKSKSVAVIEPNAEHYYQPLWTLVGAGIVNYNKSVRPMAAVLPKRATWVKDKVVEFNPKNNTVTTEGGKQIKYEYLIVAVGIQMNYNQIKGFPEAFETPGVGSNYSKLYVGKTTEALRRFKGGNAIFTLPSTPINCRGAPQKIMYLADAYWTNTGVRSKSQLHFYTSQETMFDVKKYADVLTEICTQRNLNVHFKRNMIEVKPDTQEAVFEILDSPETPKETVTTHYDFLHVVPPMSAPDCVRHNKDLVDAAGWLDVDKDTLQHKKFANIFGIGDCTNLPTSKTGSAVACQIGILQKNLMQVMAGVKPTSVYNGYTSCPILTGHNKCVFAEFDYDKQPAETFPFNQAKERRTMYIMKKNVIPKIHFHLMLNGYWQGPAIFRKIFRLGMA</sequence>
<evidence type="ECO:0000259" key="1">
    <source>
        <dbReference type="Pfam" id="PF07992"/>
    </source>
</evidence>
<feature type="domain" description="FAD/NAD(P)-binding" evidence="1">
    <location>
        <begin position="43"/>
        <end position="157"/>
    </location>
</feature>
<dbReference type="SUPFAM" id="SSF51905">
    <property type="entry name" value="FAD/NAD(P)-binding domain"/>
    <property type="match status" value="1"/>
</dbReference>
<dbReference type="InterPro" id="IPR036188">
    <property type="entry name" value="FAD/NAD-bd_sf"/>
</dbReference>
<dbReference type="GeneID" id="106810491"/>